<feature type="region of interest" description="Disordered" evidence="1">
    <location>
        <begin position="611"/>
        <end position="738"/>
    </location>
</feature>
<protein>
    <recommendedName>
        <fullName evidence="5">Integral membrane protein</fullName>
    </recommendedName>
</protein>
<keyword evidence="4" id="KW-1185">Reference proteome</keyword>
<evidence type="ECO:0000313" key="3">
    <source>
        <dbReference type="EMBL" id="KAK8053996.1"/>
    </source>
</evidence>
<evidence type="ECO:0000256" key="1">
    <source>
        <dbReference type="SAM" id="MobiDB-lite"/>
    </source>
</evidence>
<feature type="compositionally biased region" description="Low complexity" evidence="1">
    <location>
        <begin position="20"/>
        <end position="48"/>
    </location>
</feature>
<name>A0ABR1U516_9PEZI</name>
<proteinExistence type="predicted"/>
<feature type="compositionally biased region" description="Basic and acidic residues" evidence="1">
    <location>
        <begin position="711"/>
        <end position="727"/>
    </location>
</feature>
<accession>A0ABR1U516</accession>
<dbReference type="EMBL" id="JAQQWM010000008">
    <property type="protein sequence ID" value="KAK8053996.1"/>
    <property type="molecule type" value="Genomic_DNA"/>
</dbReference>
<feature type="compositionally biased region" description="Basic and acidic residues" evidence="1">
    <location>
        <begin position="611"/>
        <end position="624"/>
    </location>
</feature>
<feature type="compositionally biased region" description="Polar residues" evidence="1">
    <location>
        <begin position="729"/>
        <end position="738"/>
    </location>
</feature>
<comment type="caution">
    <text evidence="3">The sequence shown here is derived from an EMBL/GenBank/DDBJ whole genome shotgun (WGS) entry which is preliminary data.</text>
</comment>
<dbReference type="PANTHER" id="PTHR35872">
    <property type="entry name" value="INTEGRAL MEMBRANE PROTEIN (AFU_ORTHOLOGUE AFUA_5G07110)"/>
    <property type="match status" value="1"/>
</dbReference>
<feature type="transmembrane region" description="Helical" evidence="2">
    <location>
        <begin position="558"/>
        <end position="579"/>
    </location>
</feature>
<evidence type="ECO:0008006" key="5">
    <source>
        <dbReference type="Google" id="ProtNLM"/>
    </source>
</evidence>
<feature type="transmembrane region" description="Helical" evidence="2">
    <location>
        <begin position="526"/>
        <end position="546"/>
    </location>
</feature>
<evidence type="ECO:0000256" key="2">
    <source>
        <dbReference type="SAM" id="Phobius"/>
    </source>
</evidence>
<organism evidence="3 4">
    <name type="scientific">Apiospora saccharicola</name>
    <dbReference type="NCBI Taxonomy" id="335842"/>
    <lineage>
        <taxon>Eukaryota</taxon>
        <taxon>Fungi</taxon>
        <taxon>Dikarya</taxon>
        <taxon>Ascomycota</taxon>
        <taxon>Pezizomycotina</taxon>
        <taxon>Sordariomycetes</taxon>
        <taxon>Xylariomycetidae</taxon>
        <taxon>Amphisphaeriales</taxon>
        <taxon>Apiosporaceae</taxon>
        <taxon>Apiospora</taxon>
    </lineage>
</organism>
<dbReference type="InterPro" id="IPR021369">
    <property type="entry name" value="DUF2985"/>
</dbReference>
<evidence type="ECO:0000313" key="4">
    <source>
        <dbReference type="Proteomes" id="UP001446871"/>
    </source>
</evidence>
<feature type="region of interest" description="Disordered" evidence="1">
    <location>
        <begin position="245"/>
        <end position="300"/>
    </location>
</feature>
<feature type="compositionally biased region" description="Basic and acidic residues" evidence="1">
    <location>
        <begin position="666"/>
        <end position="680"/>
    </location>
</feature>
<keyword evidence="2" id="KW-0472">Membrane</keyword>
<dbReference type="Proteomes" id="UP001446871">
    <property type="component" value="Unassembled WGS sequence"/>
</dbReference>
<sequence length="738" mass="82842">MADERLEPPRQQSSYFAPVASNPNPDSTPSSNAASNTASNANINNAAPVPEPRHRFRPLRTLQPRQSNIRIRRAPAPKADPNNPANPYHVRSMLDVDGNHQPQDQQSIHLRRLSGGSPVPGDHRNVQTPQQQQPPVRSMLDVEDNTGPDGTTQATDFGPGMPPERKGLFHRFSRATMRPDGANNPRRQQQLSAQDEYDSNIVDMLDVVDPEVSTLSSITNVQNSLFVPSFGRWVNRRPTYNLTRYSDLPGAFPSGDGTGVAEPPGRRPPQSQQQGAPTGGPNGPLKDVEEEDEAPGRPSVERIPSYMTERFYAVRPKDTSLAEWSDEDLAELNDHVRHMLHSKRSAFKRSMKAFGQYVRRPLGFAVTLYAFLITVFGLAWVLFLIGWVYLGDEERRDYIIDVIDNVLVALFAVVGDGMIPWRLVDTYHMCFIARYYHLTWKLRNKMHVPELKDHNDLPAEPVIAHRTEQEDIEAQRQTHLEKNEEHSVLSPTQQATLEHHQACFSKSHTFYKPHETETHFAFPLRLLVAIVVLLDCHSCFQLALGLSTWLTDYHTRPAALTATILCCSIAVNITAGVLISVGDRRTRKKDVVERMFRQELTQEAIRRIESRKEREEEERNRLENIDEESPGAKSRGTSVDLGDRLKNTLLRKNSDEAGTRSSKSPDIARKGSRKSNDIARKPVNHVGMFDSSISGGLAEEEEEGYFSGPKADTKADALHDTKPDAKLESNPTGPSTKE</sequence>
<gene>
    <name evidence="3" type="ORF">PG996_013297</name>
</gene>
<dbReference type="PANTHER" id="PTHR35872:SF2">
    <property type="entry name" value="INTEGRAL MEMBRANE PROTEIN (AFU_ORTHOLOGUE AFUA_5G07110)"/>
    <property type="match status" value="1"/>
</dbReference>
<feature type="region of interest" description="Disordered" evidence="1">
    <location>
        <begin position="1"/>
        <end position="167"/>
    </location>
</feature>
<feature type="transmembrane region" description="Helical" evidence="2">
    <location>
        <begin position="362"/>
        <end position="390"/>
    </location>
</feature>
<keyword evidence="2" id="KW-0812">Transmembrane</keyword>
<keyword evidence="2" id="KW-1133">Transmembrane helix</keyword>
<reference evidence="3 4" key="1">
    <citation type="submission" date="2023-01" db="EMBL/GenBank/DDBJ databases">
        <title>Analysis of 21 Apiospora genomes using comparative genomics revels a genus with tremendous synthesis potential of carbohydrate active enzymes and secondary metabolites.</title>
        <authorList>
            <person name="Sorensen T."/>
        </authorList>
    </citation>
    <scope>NUCLEOTIDE SEQUENCE [LARGE SCALE GENOMIC DNA]</scope>
    <source>
        <strain evidence="3 4">CBS 83171</strain>
    </source>
</reference>
<dbReference type="Pfam" id="PF11204">
    <property type="entry name" value="DUF2985"/>
    <property type="match status" value="1"/>
</dbReference>
<feature type="compositionally biased region" description="Low complexity" evidence="1">
    <location>
        <begin position="76"/>
        <end position="87"/>
    </location>
</feature>
<feature type="compositionally biased region" description="Basic and acidic residues" evidence="1">
    <location>
        <begin position="641"/>
        <end position="658"/>
    </location>
</feature>